<protein>
    <submittedName>
        <fullName evidence="1">Uncharacterized protein</fullName>
    </submittedName>
</protein>
<reference evidence="1 2" key="1">
    <citation type="journal article" date="2020" name="Cell">
        <title>Large-Scale Comparative Analyses of Tick Genomes Elucidate Their Genetic Diversity and Vector Capacities.</title>
        <authorList>
            <consortium name="Tick Genome and Microbiome Consortium (TIGMIC)"/>
            <person name="Jia N."/>
            <person name="Wang J."/>
            <person name="Shi W."/>
            <person name="Du L."/>
            <person name="Sun Y."/>
            <person name="Zhan W."/>
            <person name="Jiang J.F."/>
            <person name="Wang Q."/>
            <person name="Zhang B."/>
            <person name="Ji P."/>
            <person name="Bell-Sakyi L."/>
            <person name="Cui X.M."/>
            <person name="Yuan T.T."/>
            <person name="Jiang B.G."/>
            <person name="Yang W.F."/>
            <person name="Lam T.T."/>
            <person name="Chang Q.C."/>
            <person name="Ding S.J."/>
            <person name="Wang X.J."/>
            <person name="Zhu J.G."/>
            <person name="Ruan X.D."/>
            <person name="Zhao L."/>
            <person name="Wei J.T."/>
            <person name="Ye R.Z."/>
            <person name="Que T.C."/>
            <person name="Du C.H."/>
            <person name="Zhou Y.H."/>
            <person name="Cheng J.X."/>
            <person name="Dai P.F."/>
            <person name="Guo W.B."/>
            <person name="Han X.H."/>
            <person name="Huang E.J."/>
            <person name="Li L.F."/>
            <person name="Wei W."/>
            <person name="Gao Y.C."/>
            <person name="Liu J.Z."/>
            <person name="Shao H.Z."/>
            <person name="Wang X."/>
            <person name="Wang C.C."/>
            <person name="Yang T.C."/>
            <person name="Huo Q.B."/>
            <person name="Li W."/>
            <person name="Chen H.Y."/>
            <person name="Chen S.E."/>
            <person name="Zhou L.G."/>
            <person name="Ni X.B."/>
            <person name="Tian J.H."/>
            <person name="Sheng Y."/>
            <person name="Liu T."/>
            <person name="Pan Y.S."/>
            <person name="Xia L.Y."/>
            <person name="Li J."/>
            <person name="Zhao F."/>
            <person name="Cao W.C."/>
        </authorList>
    </citation>
    <scope>NUCLEOTIDE SEQUENCE [LARGE SCALE GENOMIC DNA]</scope>
    <source>
        <strain evidence="1">Iper-2018</strain>
    </source>
</reference>
<name>A0AC60QGE9_IXOPE</name>
<organism evidence="1 2">
    <name type="scientific">Ixodes persulcatus</name>
    <name type="common">Taiga tick</name>
    <dbReference type="NCBI Taxonomy" id="34615"/>
    <lineage>
        <taxon>Eukaryota</taxon>
        <taxon>Metazoa</taxon>
        <taxon>Ecdysozoa</taxon>
        <taxon>Arthropoda</taxon>
        <taxon>Chelicerata</taxon>
        <taxon>Arachnida</taxon>
        <taxon>Acari</taxon>
        <taxon>Parasitiformes</taxon>
        <taxon>Ixodida</taxon>
        <taxon>Ixodoidea</taxon>
        <taxon>Ixodidae</taxon>
        <taxon>Ixodinae</taxon>
        <taxon>Ixodes</taxon>
    </lineage>
</organism>
<comment type="caution">
    <text evidence="1">The sequence shown here is derived from an EMBL/GenBank/DDBJ whole genome shotgun (WGS) entry which is preliminary data.</text>
</comment>
<evidence type="ECO:0000313" key="1">
    <source>
        <dbReference type="EMBL" id="KAG0432038.1"/>
    </source>
</evidence>
<gene>
    <name evidence="1" type="ORF">HPB47_021227</name>
</gene>
<sequence length="139" mass="15148">MSACARLIKKTSKNSTARFERGSGERRGTSQLNIRGASSPKRLEKMKRAKRVKGHAQTTSASAESTGRSGGRNPAVDGQRRVWQVPPMIAPLLRLAGAFPKSERTRDTNDDTTGTRSNLGGGVEVLRVWRGDDDDDVKI</sequence>
<dbReference type="Proteomes" id="UP000805193">
    <property type="component" value="Unassembled WGS sequence"/>
</dbReference>
<evidence type="ECO:0000313" key="2">
    <source>
        <dbReference type="Proteomes" id="UP000805193"/>
    </source>
</evidence>
<keyword evidence="2" id="KW-1185">Reference proteome</keyword>
<dbReference type="EMBL" id="JABSTQ010009181">
    <property type="protein sequence ID" value="KAG0432038.1"/>
    <property type="molecule type" value="Genomic_DNA"/>
</dbReference>
<proteinExistence type="predicted"/>
<accession>A0AC60QGE9</accession>